<protein>
    <recommendedName>
        <fullName evidence="4">serine-type D-Ala-D-Ala carboxypeptidase</fullName>
        <ecNumber evidence="4">3.4.16.4</ecNumber>
    </recommendedName>
</protein>
<dbReference type="UniPathway" id="UPA00219"/>
<keyword evidence="11" id="KW-0961">Cell wall biogenesis/degradation</keyword>
<evidence type="ECO:0000256" key="2">
    <source>
        <dbReference type="ARBA" id="ARBA00004752"/>
    </source>
</evidence>
<feature type="domain" description="Peptidase S11 D-Ala-D-Ala carboxypeptidase A C-terminal" evidence="17">
    <location>
        <begin position="275"/>
        <end position="366"/>
    </location>
</feature>
<dbReference type="SMART" id="SM00936">
    <property type="entry name" value="PBP5_C"/>
    <property type="match status" value="1"/>
</dbReference>
<evidence type="ECO:0000256" key="14">
    <source>
        <dbReference type="PIRSR" id="PIRSR618044-2"/>
    </source>
</evidence>
<feature type="active site" description="Proton acceptor" evidence="13">
    <location>
        <position position="62"/>
    </location>
</feature>
<evidence type="ECO:0000256" key="3">
    <source>
        <dbReference type="ARBA" id="ARBA00007164"/>
    </source>
</evidence>
<proteinExistence type="inferred from homology"/>
<evidence type="ECO:0000256" key="11">
    <source>
        <dbReference type="ARBA" id="ARBA00023316"/>
    </source>
</evidence>
<dbReference type="Gene3D" id="2.60.410.10">
    <property type="entry name" value="D-Ala-D-Ala carboxypeptidase, C-terminal domain"/>
    <property type="match status" value="1"/>
</dbReference>
<dbReference type="Pfam" id="PF00768">
    <property type="entry name" value="Peptidase_S11"/>
    <property type="match status" value="1"/>
</dbReference>
<keyword evidence="10" id="KW-0573">Peptidoglycan synthesis</keyword>
<dbReference type="GO" id="GO:0009002">
    <property type="term" value="F:serine-type D-Ala-D-Ala carboxypeptidase activity"/>
    <property type="evidence" value="ECO:0007669"/>
    <property type="project" value="UniProtKB-EC"/>
</dbReference>
<evidence type="ECO:0000256" key="1">
    <source>
        <dbReference type="ARBA" id="ARBA00003217"/>
    </source>
</evidence>
<keyword evidence="7 16" id="KW-0732">Signal</keyword>
<dbReference type="InterPro" id="IPR015956">
    <property type="entry name" value="Peniciliin-bd_prot_C_sf"/>
</dbReference>
<gene>
    <name evidence="18" type="ORF">BXY53_1564</name>
</gene>
<feature type="active site" evidence="13">
    <location>
        <position position="124"/>
    </location>
</feature>
<dbReference type="PANTHER" id="PTHR21581:SF6">
    <property type="entry name" value="TRAFFICKING PROTEIN PARTICLE COMPLEX SUBUNIT 12"/>
    <property type="match status" value="1"/>
</dbReference>
<feature type="signal peptide" evidence="16">
    <location>
        <begin position="1"/>
        <end position="26"/>
    </location>
</feature>
<dbReference type="GO" id="GO:0006508">
    <property type="term" value="P:proteolysis"/>
    <property type="evidence" value="ECO:0007669"/>
    <property type="project" value="UniProtKB-KW"/>
</dbReference>
<keyword evidence="5 18" id="KW-0121">Carboxypeptidase</keyword>
<keyword evidence="8" id="KW-0378">Hydrolase</keyword>
<evidence type="ECO:0000256" key="12">
    <source>
        <dbReference type="ARBA" id="ARBA00034000"/>
    </source>
</evidence>
<comment type="similarity">
    <text evidence="3 15">Belongs to the peptidase S11 family.</text>
</comment>
<keyword evidence="6" id="KW-0645">Protease</keyword>
<dbReference type="PRINTS" id="PR00725">
    <property type="entry name" value="DADACBPTASE1"/>
</dbReference>
<evidence type="ECO:0000256" key="5">
    <source>
        <dbReference type="ARBA" id="ARBA00022645"/>
    </source>
</evidence>
<evidence type="ECO:0000256" key="4">
    <source>
        <dbReference type="ARBA" id="ARBA00012448"/>
    </source>
</evidence>
<sequence>MRRFFITTWTAILAVVAALVAQPALAAFQSDAPYAFLMDYDTGAVLYNKRGDEPMPPASMSKLMTLAVVFKALKEGRLDLDDEFVVSENAWRTGGAPSGTSAMFAPINSSVTVEELIRGVAIQSGNDASIVLAEGLAGSEEGFARLMNDYADDLGLENSNFVNSTGLPDPNHYMSARDLAVLARHVIREYPNYYHYFGEQEFKYRRHRFYNRNRLVRSDKADGLKTGYTSESGYGVVASAENDGRRMIAVVNGLETRSARRNEAIELLNWGLRSFKEFKLFDAGDIVGTARVWGGESRFVDLTGKGDVTILLPRATERERISAEIAYIGPLYPPIEQGEKIAEIRVTTDEGISNSAPLYAAEDVGKGGVISRGFDTILMLAFGWLL</sequence>
<dbReference type="EC" id="3.4.16.4" evidence="4"/>
<evidence type="ECO:0000256" key="9">
    <source>
        <dbReference type="ARBA" id="ARBA00022960"/>
    </source>
</evidence>
<dbReference type="InterPro" id="IPR037167">
    <property type="entry name" value="Peptidase_S11_C_sf"/>
</dbReference>
<dbReference type="InterPro" id="IPR001967">
    <property type="entry name" value="Peptidase_S11_N"/>
</dbReference>
<keyword evidence="19" id="KW-1185">Reference proteome</keyword>
<keyword evidence="9" id="KW-0133">Cell shape</keyword>
<feature type="active site" description="Acyl-ester intermediate" evidence="13">
    <location>
        <position position="59"/>
    </location>
</feature>
<organism evidence="18 19">
    <name type="scientific">Dichotomicrobium thermohalophilum</name>
    <dbReference type="NCBI Taxonomy" id="933063"/>
    <lineage>
        <taxon>Bacteria</taxon>
        <taxon>Pseudomonadati</taxon>
        <taxon>Pseudomonadota</taxon>
        <taxon>Alphaproteobacteria</taxon>
        <taxon>Hyphomicrobiales</taxon>
        <taxon>Hyphomicrobiaceae</taxon>
        <taxon>Dichotomicrobium</taxon>
    </lineage>
</organism>
<evidence type="ECO:0000313" key="19">
    <source>
        <dbReference type="Proteomes" id="UP000266273"/>
    </source>
</evidence>
<comment type="catalytic activity">
    <reaction evidence="12">
        <text>Preferential cleavage: (Ac)2-L-Lys-D-Ala-|-D-Ala. Also transpeptidation of peptidyl-alanyl moieties that are N-acyl substituents of D-alanine.</text>
        <dbReference type="EC" id="3.4.16.4"/>
    </reaction>
</comment>
<dbReference type="AlphaFoldDB" id="A0A397Q5X6"/>
<evidence type="ECO:0000256" key="10">
    <source>
        <dbReference type="ARBA" id="ARBA00022984"/>
    </source>
</evidence>
<name>A0A397Q5X6_9HYPH</name>
<dbReference type="EMBL" id="QXDF01000001">
    <property type="protein sequence ID" value="RIA56458.1"/>
    <property type="molecule type" value="Genomic_DNA"/>
</dbReference>
<evidence type="ECO:0000256" key="15">
    <source>
        <dbReference type="RuleBase" id="RU004016"/>
    </source>
</evidence>
<evidence type="ECO:0000256" key="6">
    <source>
        <dbReference type="ARBA" id="ARBA00022670"/>
    </source>
</evidence>
<dbReference type="Pfam" id="PF07943">
    <property type="entry name" value="PBP5_C"/>
    <property type="match status" value="1"/>
</dbReference>
<dbReference type="SUPFAM" id="SSF69189">
    <property type="entry name" value="Penicillin-binding protein associated domain"/>
    <property type="match status" value="1"/>
</dbReference>
<evidence type="ECO:0000256" key="8">
    <source>
        <dbReference type="ARBA" id="ARBA00022801"/>
    </source>
</evidence>
<comment type="function">
    <text evidence="1">Removes C-terminal D-alanyl residues from sugar-peptide cell wall precursors.</text>
</comment>
<evidence type="ECO:0000256" key="13">
    <source>
        <dbReference type="PIRSR" id="PIRSR618044-1"/>
    </source>
</evidence>
<evidence type="ECO:0000256" key="16">
    <source>
        <dbReference type="SAM" id="SignalP"/>
    </source>
</evidence>
<dbReference type="GO" id="GO:0008360">
    <property type="term" value="P:regulation of cell shape"/>
    <property type="evidence" value="ECO:0007669"/>
    <property type="project" value="UniProtKB-KW"/>
</dbReference>
<dbReference type="GO" id="GO:0009252">
    <property type="term" value="P:peptidoglycan biosynthetic process"/>
    <property type="evidence" value="ECO:0007669"/>
    <property type="project" value="UniProtKB-UniPathway"/>
</dbReference>
<dbReference type="InterPro" id="IPR012338">
    <property type="entry name" value="Beta-lactam/transpept-like"/>
</dbReference>
<accession>A0A397Q5X6</accession>
<dbReference type="Proteomes" id="UP000266273">
    <property type="component" value="Unassembled WGS sequence"/>
</dbReference>
<comment type="pathway">
    <text evidence="2">Cell wall biogenesis; peptidoglycan biosynthesis.</text>
</comment>
<feature type="binding site" evidence="14">
    <location>
        <position position="225"/>
    </location>
    <ligand>
        <name>substrate</name>
    </ligand>
</feature>
<dbReference type="PANTHER" id="PTHR21581">
    <property type="entry name" value="D-ALANYL-D-ALANINE CARBOXYPEPTIDASE"/>
    <property type="match status" value="1"/>
</dbReference>
<comment type="caution">
    <text evidence="18">The sequence shown here is derived from an EMBL/GenBank/DDBJ whole genome shotgun (WGS) entry which is preliminary data.</text>
</comment>
<evidence type="ECO:0000259" key="17">
    <source>
        <dbReference type="SMART" id="SM00936"/>
    </source>
</evidence>
<dbReference type="SUPFAM" id="SSF56601">
    <property type="entry name" value="beta-lactamase/transpeptidase-like"/>
    <property type="match status" value="1"/>
</dbReference>
<reference evidence="18 19" key="1">
    <citation type="submission" date="2018-08" db="EMBL/GenBank/DDBJ databases">
        <title>Genomic Encyclopedia of Archaeal and Bacterial Type Strains, Phase II (KMG-II): from individual species to whole genera.</title>
        <authorList>
            <person name="Goeker M."/>
        </authorList>
    </citation>
    <scope>NUCLEOTIDE SEQUENCE [LARGE SCALE GENOMIC DNA]</scope>
    <source>
        <strain evidence="18 19">DSM 5002</strain>
    </source>
</reference>
<dbReference type="InterPro" id="IPR018044">
    <property type="entry name" value="Peptidase_S11"/>
</dbReference>
<dbReference type="Gene3D" id="3.40.710.10">
    <property type="entry name" value="DD-peptidase/beta-lactamase superfamily"/>
    <property type="match status" value="1"/>
</dbReference>
<evidence type="ECO:0000313" key="18">
    <source>
        <dbReference type="EMBL" id="RIA56458.1"/>
    </source>
</evidence>
<dbReference type="InterPro" id="IPR012907">
    <property type="entry name" value="Peptidase_S11_C"/>
</dbReference>
<feature type="chain" id="PRO_5018177718" description="serine-type D-Ala-D-Ala carboxypeptidase" evidence="16">
    <location>
        <begin position="27"/>
        <end position="386"/>
    </location>
</feature>
<dbReference type="GO" id="GO:0071555">
    <property type="term" value="P:cell wall organization"/>
    <property type="evidence" value="ECO:0007669"/>
    <property type="project" value="UniProtKB-KW"/>
</dbReference>
<evidence type="ECO:0000256" key="7">
    <source>
        <dbReference type="ARBA" id="ARBA00022729"/>
    </source>
</evidence>